<dbReference type="PROSITE" id="PS50262">
    <property type="entry name" value="G_PROTEIN_RECEP_F1_2"/>
    <property type="match status" value="1"/>
</dbReference>
<proteinExistence type="predicted"/>
<dbReference type="PANTHER" id="PTHR46641">
    <property type="entry name" value="FMRFAMIDE RECEPTOR-RELATED"/>
    <property type="match status" value="1"/>
</dbReference>
<evidence type="ECO:0000313" key="14">
    <source>
        <dbReference type="Proteomes" id="UP000663873"/>
    </source>
</evidence>
<dbReference type="EMBL" id="CAJOBR010000988">
    <property type="protein sequence ID" value="CAF4567285.1"/>
    <property type="molecule type" value="Genomic_DNA"/>
</dbReference>
<keyword evidence="3 5" id="KW-1133">Transmembrane helix</keyword>
<feature type="transmembrane region" description="Helical" evidence="5">
    <location>
        <begin position="50"/>
        <end position="73"/>
    </location>
</feature>
<dbReference type="EMBL" id="CAJOBO010000017">
    <property type="protein sequence ID" value="CAF4098075.1"/>
    <property type="molecule type" value="Genomic_DNA"/>
</dbReference>
<evidence type="ECO:0000313" key="7">
    <source>
        <dbReference type="EMBL" id="CAF3437752.1"/>
    </source>
</evidence>
<feature type="transmembrane region" description="Helical" evidence="5">
    <location>
        <begin position="85"/>
        <end position="108"/>
    </location>
</feature>
<comment type="subcellular location">
    <subcellularLocation>
        <location evidence="1">Membrane</location>
    </subcellularLocation>
</comment>
<dbReference type="CDD" id="cd14978">
    <property type="entry name" value="7tmA_FMRFamide_R-like"/>
    <property type="match status" value="1"/>
</dbReference>
<reference evidence="10" key="1">
    <citation type="submission" date="2021-02" db="EMBL/GenBank/DDBJ databases">
        <authorList>
            <person name="Nowell W R."/>
        </authorList>
    </citation>
    <scope>NUCLEOTIDE SEQUENCE</scope>
</reference>
<dbReference type="OrthoDB" id="10033446at2759"/>
<evidence type="ECO:0000256" key="3">
    <source>
        <dbReference type="ARBA" id="ARBA00022989"/>
    </source>
</evidence>
<evidence type="ECO:0000313" key="13">
    <source>
        <dbReference type="Proteomes" id="UP000663851"/>
    </source>
</evidence>
<dbReference type="GO" id="GO:0016020">
    <property type="term" value="C:membrane"/>
    <property type="evidence" value="ECO:0007669"/>
    <property type="project" value="UniProtKB-SubCell"/>
</dbReference>
<feature type="transmembrane region" description="Helical" evidence="5">
    <location>
        <begin position="128"/>
        <end position="148"/>
    </location>
</feature>
<dbReference type="InterPro" id="IPR052954">
    <property type="entry name" value="GPCR-Ligand_Int"/>
</dbReference>
<sequence>MNNNVILSSTVLPVDYNLSLRTTNATTIAISSTIKNCNVSLQYKFIEHIVYLYVMSPLCLIGLILNVINLIVFSDPSFKNLTFKYLRLIAFVDCITCILVFIYCITNYTRPRTLNDKYFRIWYLVNVYFPLANITAACNVLLTITVTIERLVSVRWPMDKQRLFSSNRILITLFICFLFPILANSINFLVYKVGECNNLSLTSIAKTTAYEYFGMCKEILLRFIPICILVFSNCLLLSTVHAANKKFKSHKRPLQSISKIPAATTTTTTTTTVFRPSVSNGCDTTPINKYLSESQSQTDNLLSRSLSCESTLPTNVKQKTLSFPIKLFSKIHSRKQQQERQLTIMLVWLSTLYLCGQIPMLFAYPNFVFKDVSKSSYKYYALVVNLLELTTYLANFFIYVRFTSQFQQVFRTKVERIVFCFVRN</sequence>
<dbReference type="Proteomes" id="UP000663872">
    <property type="component" value="Unassembled WGS sequence"/>
</dbReference>
<dbReference type="Proteomes" id="UP000663851">
    <property type="component" value="Unassembled WGS sequence"/>
</dbReference>
<dbReference type="Proteomes" id="UP000663873">
    <property type="component" value="Unassembled WGS sequence"/>
</dbReference>
<evidence type="ECO:0000313" key="10">
    <source>
        <dbReference type="EMBL" id="CAF4098075.1"/>
    </source>
</evidence>
<keyword evidence="14" id="KW-1185">Reference proteome</keyword>
<evidence type="ECO:0000256" key="1">
    <source>
        <dbReference type="ARBA" id="ARBA00004370"/>
    </source>
</evidence>
<accession>A0A819UPH2</accession>
<name>A0A819UPH2_9BILA</name>
<keyword evidence="2 5" id="KW-0812">Transmembrane</keyword>
<evidence type="ECO:0000313" key="9">
    <source>
        <dbReference type="EMBL" id="CAF3577663.1"/>
    </source>
</evidence>
<dbReference type="Gene3D" id="1.20.1070.10">
    <property type="entry name" value="Rhodopsin 7-helix transmembrane proteins"/>
    <property type="match status" value="2"/>
</dbReference>
<dbReference type="SUPFAM" id="SSF81321">
    <property type="entry name" value="Family A G protein-coupled receptor-like"/>
    <property type="match status" value="1"/>
</dbReference>
<evidence type="ECO:0000313" key="12">
    <source>
        <dbReference type="EMBL" id="CAF4567285.1"/>
    </source>
</evidence>
<dbReference type="InterPro" id="IPR017452">
    <property type="entry name" value="GPCR_Rhodpsn_7TM"/>
</dbReference>
<comment type="caution">
    <text evidence="10">The sequence shown here is derived from an EMBL/GenBank/DDBJ whole genome shotgun (WGS) entry which is preliminary data.</text>
</comment>
<dbReference type="PANTHER" id="PTHR46641:SF2">
    <property type="entry name" value="FMRFAMIDE RECEPTOR"/>
    <property type="match status" value="1"/>
</dbReference>
<dbReference type="Proteomes" id="UP000663825">
    <property type="component" value="Unassembled WGS sequence"/>
</dbReference>
<organism evidence="10 13">
    <name type="scientific">Rotaria socialis</name>
    <dbReference type="NCBI Taxonomy" id="392032"/>
    <lineage>
        <taxon>Eukaryota</taxon>
        <taxon>Metazoa</taxon>
        <taxon>Spiralia</taxon>
        <taxon>Gnathifera</taxon>
        <taxon>Rotifera</taxon>
        <taxon>Eurotatoria</taxon>
        <taxon>Bdelloidea</taxon>
        <taxon>Philodinida</taxon>
        <taxon>Philodinidae</taxon>
        <taxon>Rotaria</taxon>
    </lineage>
</organism>
<evidence type="ECO:0000313" key="11">
    <source>
        <dbReference type="EMBL" id="CAF4267585.1"/>
    </source>
</evidence>
<feature type="transmembrane region" description="Helical" evidence="5">
    <location>
        <begin position="342"/>
        <end position="367"/>
    </location>
</feature>
<feature type="domain" description="G-protein coupled receptors family 1 profile" evidence="6">
    <location>
        <begin position="65"/>
        <end position="399"/>
    </location>
</feature>
<feature type="transmembrane region" description="Helical" evidence="5">
    <location>
        <begin position="169"/>
        <end position="191"/>
    </location>
</feature>
<dbReference type="EMBL" id="CAJNYD010003245">
    <property type="protein sequence ID" value="CAF3486464.1"/>
    <property type="molecule type" value="Genomic_DNA"/>
</dbReference>
<evidence type="ECO:0000256" key="4">
    <source>
        <dbReference type="ARBA" id="ARBA00023136"/>
    </source>
</evidence>
<dbReference type="Proteomes" id="UP000663848">
    <property type="component" value="Unassembled WGS sequence"/>
</dbReference>
<evidence type="ECO:0000259" key="6">
    <source>
        <dbReference type="PROSITE" id="PS50262"/>
    </source>
</evidence>
<feature type="transmembrane region" description="Helical" evidence="5">
    <location>
        <begin position="379"/>
        <end position="400"/>
    </location>
</feature>
<dbReference type="Proteomes" id="UP000663833">
    <property type="component" value="Unassembled WGS sequence"/>
</dbReference>
<dbReference type="EMBL" id="CAJOBP010001247">
    <property type="protein sequence ID" value="CAF4267585.1"/>
    <property type="molecule type" value="Genomic_DNA"/>
</dbReference>
<dbReference type="EMBL" id="CAJNYT010003559">
    <property type="protein sequence ID" value="CAF3577663.1"/>
    <property type="molecule type" value="Genomic_DNA"/>
</dbReference>
<dbReference type="AlphaFoldDB" id="A0A819UPH2"/>
<feature type="transmembrane region" description="Helical" evidence="5">
    <location>
        <begin position="219"/>
        <end position="243"/>
    </location>
</feature>
<evidence type="ECO:0000256" key="2">
    <source>
        <dbReference type="ARBA" id="ARBA00022692"/>
    </source>
</evidence>
<gene>
    <name evidence="9" type="ORF">GRG538_LOCUS21555</name>
    <name evidence="10" type="ORF">HFQ381_LOCUS752</name>
    <name evidence="8" type="ORF">LUA448_LOCUS24361</name>
    <name evidence="12" type="ORF">QYT958_LOCUS9391</name>
    <name evidence="7" type="ORF">TIS948_LOCUS30914</name>
    <name evidence="11" type="ORF">UJA718_LOCUS10563</name>
</gene>
<protein>
    <recommendedName>
        <fullName evidence="6">G-protein coupled receptors family 1 profile domain-containing protein</fullName>
    </recommendedName>
</protein>
<evidence type="ECO:0000256" key="5">
    <source>
        <dbReference type="SAM" id="Phobius"/>
    </source>
</evidence>
<dbReference type="EMBL" id="CAJNXB010005666">
    <property type="protein sequence ID" value="CAF3437752.1"/>
    <property type="molecule type" value="Genomic_DNA"/>
</dbReference>
<keyword evidence="4 5" id="KW-0472">Membrane</keyword>
<evidence type="ECO:0000313" key="8">
    <source>
        <dbReference type="EMBL" id="CAF3486464.1"/>
    </source>
</evidence>